<keyword evidence="4" id="KW-1003">Cell membrane</keyword>
<keyword evidence="6 8" id="KW-1133">Transmembrane helix</keyword>
<evidence type="ECO:0000256" key="2">
    <source>
        <dbReference type="ARBA" id="ARBA00007069"/>
    </source>
</evidence>
<accession>D4YUG3</accession>
<evidence type="ECO:0000256" key="5">
    <source>
        <dbReference type="ARBA" id="ARBA00022692"/>
    </source>
</evidence>
<dbReference type="Proteomes" id="UP000004069">
    <property type="component" value="Unassembled WGS sequence"/>
</dbReference>
<keyword evidence="3 8" id="KW-0813">Transport</keyword>
<reference evidence="10 11" key="1">
    <citation type="submission" date="2010-04" db="EMBL/GenBank/DDBJ databases">
        <authorList>
            <person name="Muzny D."/>
            <person name="Qin X."/>
            <person name="Deng J."/>
            <person name="Jiang H."/>
            <person name="Liu Y."/>
            <person name="Qu J."/>
            <person name="Song X.-Z."/>
            <person name="Zhang L."/>
            <person name="Thornton R."/>
            <person name="Coyle M."/>
            <person name="Francisco L."/>
            <person name="Jackson L."/>
            <person name="Javaid M."/>
            <person name="Korchina V."/>
            <person name="Kovar C."/>
            <person name="Mata R."/>
            <person name="Mathew T."/>
            <person name="Ngo R."/>
            <person name="Nguyen L."/>
            <person name="Nguyen N."/>
            <person name="Okwuonu G."/>
            <person name="Ongeri F."/>
            <person name="Pham C."/>
            <person name="Simmons D."/>
            <person name="Wilczek-Boney K."/>
            <person name="Hale W."/>
            <person name="Jakkamsetti A."/>
            <person name="Pham P."/>
            <person name="Ruth R."/>
            <person name="San Lucas F."/>
            <person name="Warren J."/>
            <person name="Zhang J."/>
            <person name="Zhao Z."/>
            <person name="Zhou C."/>
            <person name="Zhu D."/>
            <person name="Lee S."/>
            <person name="Bess C."/>
            <person name="Blankenburg K."/>
            <person name="Forbes L."/>
            <person name="Fu Q."/>
            <person name="Gubbala S."/>
            <person name="Hirani K."/>
            <person name="Jayaseelan J.C."/>
            <person name="Lara F."/>
            <person name="Munidasa M."/>
            <person name="Palculict T."/>
            <person name="Patil S."/>
            <person name="Pu L.-L."/>
            <person name="Saada N."/>
            <person name="Tang L."/>
            <person name="Weissenberger G."/>
            <person name="Zhu Y."/>
            <person name="Hemphill L."/>
            <person name="Shang Y."/>
            <person name="Youmans B."/>
            <person name="Ayvaz T."/>
            <person name="Ross M."/>
            <person name="Santibanez J."/>
            <person name="Aqrawi P."/>
            <person name="Gross S."/>
            <person name="Joshi V."/>
            <person name="Fowler G."/>
            <person name="Nazareth L."/>
            <person name="Reid J."/>
            <person name="Worley K."/>
            <person name="Petrosino J."/>
            <person name="Highlander S."/>
            <person name="Gibbs R."/>
        </authorList>
    </citation>
    <scope>NUCLEOTIDE SEQUENCE [LARGE SCALE GENOMIC DNA]</scope>
    <source>
        <strain evidence="10 11">DSM 11664</strain>
    </source>
</reference>
<dbReference type="EMBL" id="ADNY01000046">
    <property type="protein sequence ID" value="EFG55170.1"/>
    <property type="molecule type" value="Genomic_DNA"/>
</dbReference>
<dbReference type="InterPro" id="IPR051322">
    <property type="entry name" value="AA_ABC_Transporter_Permease"/>
</dbReference>
<dbReference type="PROSITE" id="PS50928">
    <property type="entry name" value="ABC_TM1"/>
    <property type="match status" value="1"/>
</dbReference>
<feature type="transmembrane region" description="Helical" evidence="8">
    <location>
        <begin position="107"/>
        <end position="125"/>
    </location>
</feature>
<feature type="transmembrane region" description="Helical" evidence="8">
    <location>
        <begin position="39"/>
        <end position="60"/>
    </location>
</feature>
<dbReference type="STRING" id="83683.B1745_03135"/>
<evidence type="ECO:0000256" key="4">
    <source>
        <dbReference type="ARBA" id="ARBA00022475"/>
    </source>
</evidence>
<dbReference type="InterPro" id="IPR000515">
    <property type="entry name" value="MetI-like"/>
</dbReference>
<evidence type="ECO:0000256" key="8">
    <source>
        <dbReference type="RuleBase" id="RU363032"/>
    </source>
</evidence>
<proteinExistence type="inferred from homology"/>
<dbReference type="InterPro" id="IPR035906">
    <property type="entry name" value="MetI-like_sf"/>
</dbReference>
<keyword evidence="5 8" id="KW-0812">Transmembrane</keyword>
<dbReference type="PANTHER" id="PTHR30450:SF1">
    <property type="entry name" value="D-METHIONINE TRANSPORT SYSTEM PERMEASE PROTEIN METI-RELATED"/>
    <property type="match status" value="1"/>
</dbReference>
<evidence type="ECO:0000313" key="10">
    <source>
        <dbReference type="EMBL" id="EFG55170.1"/>
    </source>
</evidence>
<gene>
    <name evidence="10" type="primary">metI</name>
    <name evidence="10" type="ORF">HMPREF0493_1174</name>
</gene>
<dbReference type="eggNOG" id="COG2011">
    <property type="taxonomic scope" value="Bacteria"/>
</dbReference>
<dbReference type="GO" id="GO:0005886">
    <property type="term" value="C:plasma membrane"/>
    <property type="evidence" value="ECO:0007669"/>
    <property type="project" value="UniProtKB-SubCell"/>
</dbReference>
<dbReference type="SUPFAM" id="SSF161098">
    <property type="entry name" value="MetI-like"/>
    <property type="match status" value="1"/>
</dbReference>
<name>D4YUG3_9LACO</name>
<comment type="caution">
    <text evidence="10">The sequence shown here is derived from an EMBL/GenBank/DDBJ whole genome shotgun (WGS) entry which is preliminary data.</text>
</comment>
<evidence type="ECO:0000256" key="7">
    <source>
        <dbReference type="ARBA" id="ARBA00023136"/>
    </source>
</evidence>
<dbReference type="FunFam" id="1.10.3720.10:FF:000002">
    <property type="entry name" value="D-methionine ABC transporter permease MetI"/>
    <property type="match status" value="1"/>
</dbReference>
<evidence type="ECO:0000256" key="1">
    <source>
        <dbReference type="ARBA" id="ARBA00004651"/>
    </source>
</evidence>
<comment type="subcellular location">
    <subcellularLocation>
        <location evidence="1 8">Cell membrane</location>
        <topology evidence="1 8">Multi-pass membrane protein</topology>
    </subcellularLocation>
</comment>
<dbReference type="CDD" id="cd06261">
    <property type="entry name" value="TM_PBP2"/>
    <property type="match status" value="1"/>
</dbReference>
<organism evidence="10 11">
    <name type="scientific">Lactobacillus amylolyticus DSM 11664</name>
    <dbReference type="NCBI Taxonomy" id="585524"/>
    <lineage>
        <taxon>Bacteria</taxon>
        <taxon>Bacillati</taxon>
        <taxon>Bacillota</taxon>
        <taxon>Bacilli</taxon>
        <taxon>Lactobacillales</taxon>
        <taxon>Lactobacillaceae</taxon>
        <taxon>Lactobacillus</taxon>
    </lineage>
</organism>
<keyword evidence="7 8" id="KW-0472">Membrane</keyword>
<dbReference type="GO" id="GO:0048473">
    <property type="term" value="P:D-methionine transmembrane transport"/>
    <property type="evidence" value="ECO:0007669"/>
    <property type="project" value="TreeGrafter"/>
</dbReference>
<feature type="transmembrane region" description="Helical" evidence="8">
    <location>
        <begin position="208"/>
        <end position="231"/>
    </location>
</feature>
<sequence>MKRGIYMINWIAKVLPNVYQLGWGGDAGWGTSIFQTLFMTFWSAIFGGILGIIFGVLLVLTKEDGIHPNKFWYNVCDKIVSIFRAIPFIILLAFIAPVTQKIVGTQIGMKAALVPLTLGVFPFYARQVQVALESVDSGKIEAAQSLGATTRDIIFDVYLRESRSELIRVSTVTVISLIGLTAMAGAIGAGGLGNTAISYGYNRFNNDVTWVATIFVIILIFIVQVVGDFFAKKLNHQNR</sequence>
<feature type="transmembrane region" description="Helical" evidence="8">
    <location>
        <begin position="72"/>
        <end position="95"/>
    </location>
</feature>
<feature type="transmembrane region" description="Helical" evidence="8">
    <location>
        <begin position="166"/>
        <end position="188"/>
    </location>
</feature>
<feature type="domain" description="ABC transmembrane type-1" evidence="9">
    <location>
        <begin position="33"/>
        <end position="227"/>
    </location>
</feature>
<dbReference type="Gene3D" id="1.10.3720.10">
    <property type="entry name" value="MetI-like"/>
    <property type="match status" value="1"/>
</dbReference>
<keyword evidence="11" id="KW-1185">Reference proteome</keyword>
<evidence type="ECO:0000313" key="11">
    <source>
        <dbReference type="Proteomes" id="UP000004069"/>
    </source>
</evidence>
<dbReference type="Pfam" id="PF00528">
    <property type="entry name" value="BPD_transp_1"/>
    <property type="match status" value="1"/>
</dbReference>
<evidence type="ECO:0000256" key="6">
    <source>
        <dbReference type="ARBA" id="ARBA00022989"/>
    </source>
</evidence>
<evidence type="ECO:0000256" key="3">
    <source>
        <dbReference type="ARBA" id="ARBA00022448"/>
    </source>
</evidence>
<dbReference type="AlphaFoldDB" id="D4YUG3"/>
<dbReference type="PANTHER" id="PTHR30450">
    <property type="entry name" value="ABC TRANSPORTER PERMEASE"/>
    <property type="match status" value="1"/>
</dbReference>
<evidence type="ECO:0000259" key="9">
    <source>
        <dbReference type="PROSITE" id="PS50928"/>
    </source>
</evidence>
<protein>
    <submittedName>
        <fullName evidence="10">ABC transporter, permease protein</fullName>
    </submittedName>
</protein>
<comment type="similarity">
    <text evidence="2">Belongs to the binding-protein-dependent transport system permease family. CysTW subfamily.</text>
</comment>